<dbReference type="KEGG" id="nar:Saro_3243"/>
<protein>
    <recommendedName>
        <fullName evidence="3">Coenzyme PQQ synthesis D</fullName>
    </recommendedName>
</protein>
<dbReference type="Gene3D" id="1.10.10.1150">
    <property type="entry name" value="Coenzyme PQQ synthesis protein D (PqqD)"/>
    <property type="match status" value="1"/>
</dbReference>
<proteinExistence type="predicted"/>
<dbReference type="EMBL" id="CP000248">
    <property type="protein sequence ID" value="ABD27678.1"/>
    <property type="molecule type" value="Genomic_DNA"/>
</dbReference>
<dbReference type="Proteomes" id="UP000009134">
    <property type="component" value="Chromosome"/>
</dbReference>
<evidence type="ECO:0000313" key="2">
    <source>
        <dbReference type="Proteomes" id="UP000009134"/>
    </source>
</evidence>
<dbReference type="AlphaFoldDB" id="Q2G395"/>
<accession>Q2G395</accession>
<gene>
    <name evidence="1" type="ordered locus">Saro_3243</name>
</gene>
<reference evidence="2" key="1">
    <citation type="submission" date="2006-01" db="EMBL/GenBank/DDBJ databases">
        <title>Complete sequence of Novosphingobium aromaticivorans DSM 12444.</title>
        <authorList>
            <consortium name="US DOE Joint Genome Institute"/>
            <person name="Copeland A."/>
            <person name="Lucas S."/>
            <person name="Lapidus A."/>
            <person name="Barry K."/>
            <person name="Detter J.C."/>
            <person name="Glavina T."/>
            <person name="Hammon N."/>
            <person name="Israni S."/>
            <person name="Pitluck S."/>
            <person name="Chain P."/>
            <person name="Malfatti S."/>
            <person name="Shin M."/>
            <person name="Vergez L."/>
            <person name="Schmutz J."/>
            <person name="Larimer F."/>
            <person name="Land M."/>
            <person name="Kyrpides N."/>
            <person name="Ivanova N."/>
            <person name="Fredrickson J."/>
            <person name="Balkwill D."/>
            <person name="Romine M.F."/>
            <person name="Richardson P."/>
        </authorList>
    </citation>
    <scope>NUCLEOTIDE SEQUENCE [LARGE SCALE GENOMIC DNA]</scope>
    <source>
        <strain evidence="2">ATCC 700278 / DSM 12444 / CCUG 56034 / CIP 105152 / NBRC 16084 / F199</strain>
    </source>
</reference>
<dbReference type="HOGENOM" id="CLU_159325_2_4_5"/>
<keyword evidence="2" id="KW-1185">Reference proteome</keyword>
<dbReference type="RefSeq" id="WP_011446880.1">
    <property type="nucleotide sequence ID" value="NC_007794.1"/>
</dbReference>
<organism evidence="1 2">
    <name type="scientific">Novosphingobium aromaticivorans (strain ATCC 700278 / DSM 12444 / CCUG 56034 / CIP 105152 / NBRC 16084 / F199)</name>
    <dbReference type="NCBI Taxonomy" id="279238"/>
    <lineage>
        <taxon>Bacteria</taxon>
        <taxon>Pseudomonadati</taxon>
        <taxon>Pseudomonadota</taxon>
        <taxon>Alphaproteobacteria</taxon>
        <taxon>Sphingomonadales</taxon>
        <taxon>Sphingomonadaceae</taxon>
        <taxon>Novosphingobium</taxon>
    </lineage>
</organism>
<sequence>MSLVLRKVDSSFCATEVDGELVMIHSGTGKFFSLKGVGLEIWNALDRQANLEAISADLVQEYGISAEECAAAVEGFASQLVAAGFAEFV</sequence>
<evidence type="ECO:0000313" key="1">
    <source>
        <dbReference type="EMBL" id="ABD27678.1"/>
    </source>
</evidence>
<evidence type="ECO:0008006" key="3">
    <source>
        <dbReference type="Google" id="ProtNLM"/>
    </source>
</evidence>
<dbReference type="STRING" id="279238.Saro_3243"/>
<dbReference type="InterPro" id="IPR041881">
    <property type="entry name" value="PqqD_sf"/>
</dbReference>
<name>Q2G395_NOVAD</name>
<dbReference type="InterPro" id="IPR008792">
    <property type="entry name" value="PQQD"/>
</dbReference>
<dbReference type="Pfam" id="PF05402">
    <property type="entry name" value="PqqD"/>
    <property type="match status" value="1"/>
</dbReference>